<reference evidence="5" key="1">
    <citation type="submission" date="2019-10" db="EMBL/GenBank/DDBJ databases">
        <authorList>
            <consortium name="DOE Joint Genome Institute"/>
            <person name="Kuo A."/>
            <person name="Miyauchi S."/>
            <person name="Kiss E."/>
            <person name="Drula E."/>
            <person name="Kohler A."/>
            <person name="Sanchez-Garcia M."/>
            <person name="Andreopoulos B."/>
            <person name="Barry K.W."/>
            <person name="Bonito G."/>
            <person name="Buee M."/>
            <person name="Carver A."/>
            <person name="Chen C."/>
            <person name="Cichocki N."/>
            <person name="Clum A."/>
            <person name="Culley D."/>
            <person name="Crous P.W."/>
            <person name="Fauchery L."/>
            <person name="Girlanda M."/>
            <person name="Hayes R."/>
            <person name="Keri Z."/>
            <person name="LaButti K."/>
            <person name="Lipzen A."/>
            <person name="Lombard V."/>
            <person name="Magnuson J."/>
            <person name="Maillard F."/>
            <person name="Morin E."/>
            <person name="Murat C."/>
            <person name="Nolan M."/>
            <person name="Ohm R."/>
            <person name="Pangilinan J."/>
            <person name="Pereira M."/>
            <person name="Perotto S."/>
            <person name="Peter M."/>
            <person name="Riley R."/>
            <person name="Sitrit Y."/>
            <person name="Stielow B."/>
            <person name="Szollosi G."/>
            <person name="Zifcakova L."/>
            <person name="Stursova M."/>
            <person name="Spatafora J.W."/>
            <person name="Tedersoo L."/>
            <person name="Vaario L.-M."/>
            <person name="Yamada A."/>
            <person name="Yan M."/>
            <person name="Wang P."/>
            <person name="Xu J."/>
            <person name="Bruns T."/>
            <person name="Baldrian P."/>
            <person name="Vilgalys R."/>
            <person name="Henrissat B."/>
            <person name="Grigoriev I.V."/>
            <person name="Hibbett D."/>
            <person name="Nagy L.G."/>
            <person name="Martin F.M."/>
        </authorList>
    </citation>
    <scope>NUCLEOTIDE SEQUENCE</scope>
    <source>
        <strain evidence="5">Prilba</strain>
    </source>
</reference>
<organism evidence="5 6">
    <name type="scientific">Russula ochroleuca</name>
    <dbReference type="NCBI Taxonomy" id="152965"/>
    <lineage>
        <taxon>Eukaryota</taxon>
        <taxon>Fungi</taxon>
        <taxon>Dikarya</taxon>
        <taxon>Basidiomycota</taxon>
        <taxon>Agaricomycotina</taxon>
        <taxon>Agaricomycetes</taxon>
        <taxon>Russulales</taxon>
        <taxon>Russulaceae</taxon>
        <taxon>Russula</taxon>
    </lineage>
</organism>
<protein>
    <submittedName>
        <fullName evidence="5">Dihydrodipicolinate synthetase</fullName>
    </submittedName>
</protein>
<proteinExistence type="inferred from homology"/>
<evidence type="ECO:0000256" key="1">
    <source>
        <dbReference type="ARBA" id="ARBA00023239"/>
    </source>
</evidence>
<feature type="binding site" evidence="4">
    <location>
        <position position="243"/>
    </location>
    <ligand>
        <name>pyruvate</name>
        <dbReference type="ChEBI" id="CHEBI:15361"/>
    </ligand>
</feature>
<feature type="active site" description="Schiff-base intermediate with substrate" evidence="3">
    <location>
        <position position="187"/>
    </location>
</feature>
<dbReference type="InterPro" id="IPR002220">
    <property type="entry name" value="DapA-like"/>
</dbReference>
<dbReference type="SMART" id="SM01130">
    <property type="entry name" value="DHDPS"/>
    <property type="match status" value="1"/>
</dbReference>
<reference evidence="5" key="2">
    <citation type="journal article" date="2020" name="Nat. Commun.">
        <title>Large-scale genome sequencing of mycorrhizal fungi provides insights into the early evolution of symbiotic traits.</title>
        <authorList>
            <person name="Miyauchi S."/>
            <person name="Kiss E."/>
            <person name="Kuo A."/>
            <person name="Drula E."/>
            <person name="Kohler A."/>
            <person name="Sanchez-Garcia M."/>
            <person name="Morin E."/>
            <person name="Andreopoulos B."/>
            <person name="Barry K.W."/>
            <person name="Bonito G."/>
            <person name="Buee M."/>
            <person name="Carver A."/>
            <person name="Chen C."/>
            <person name="Cichocki N."/>
            <person name="Clum A."/>
            <person name="Culley D."/>
            <person name="Crous P.W."/>
            <person name="Fauchery L."/>
            <person name="Girlanda M."/>
            <person name="Hayes R.D."/>
            <person name="Keri Z."/>
            <person name="LaButti K."/>
            <person name="Lipzen A."/>
            <person name="Lombard V."/>
            <person name="Magnuson J."/>
            <person name="Maillard F."/>
            <person name="Murat C."/>
            <person name="Nolan M."/>
            <person name="Ohm R.A."/>
            <person name="Pangilinan J."/>
            <person name="Pereira M.F."/>
            <person name="Perotto S."/>
            <person name="Peter M."/>
            <person name="Pfister S."/>
            <person name="Riley R."/>
            <person name="Sitrit Y."/>
            <person name="Stielow J.B."/>
            <person name="Szollosi G."/>
            <person name="Zifcakova L."/>
            <person name="Stursova M."/>
            <person name="Spatafora J.W."/>
            <person name="Tedersoo L."/>
            <person name="Vaario L.M."/>
            <person name="Yamada A."/>
            <person name="Yan M."/>
            <person name="Wang P."/>
            <person name="Xu J."/>
            <person name="Bruns T."/>
            <person name="Baldrian P."/>
            <person name="Vilgalys R."/>
            <person name="Dunand C."/>
            <person name="Henrissat B."/>
            <person name="Grigoriev I.V."/>
            <person name="Hibbett D."/>
            <person name="Nagy L.G."/>
            <person name="Martin F.M."/>
        </authorList>
    </citation>
    <scope>NUCLEOTIDE SEQUENCE</scope>
    <source>
        <strain evidence="5">Prilba</strain>
    </source>
</reference>
<dbReference type="PIRSF" id="PIRSF001365">
    <property type="entry name" value="DHDPS"/>
    <property type="match status" value="1"/>
</dbReference>
<dbReference type="PANTHER" id="PTHR12128:SF66">
    <property type="entry name" value="4-HYDROXY-2-OXOGLUTARATE ALDOLASE, MITOCHONDRIAL"/>
    <property type="match status" value="1"/>
</dbReference>
<evidence type="ECO:0000256" key="2">
    <source>
        <dbReference type="PIRNR" id="PIRNR001365"/>
    </source>
</evidence>
<dbReference type="Proteomes" id="UP000759537">
    <property type="component" value="Unassembled WGS sequence"/>
</dbReference>
<name>A0A9P5MTF4_9AGAM</name>
<dbReference type="AlphaFoldDB" id="A0A9P5MTF4"/>
<dbReference type="GO" id="GO:0008840">
    <property type="term" value="F:4-hydroxy-tetrahydrodipicolinate synthase activity"/>
    <property type="evidence" value="ECO:0007669"/>
    <property type="project" value="TreeGrafter"/>
</dbReference>
<comment type="similarity">
    <text evidence="2">Belongs to the DapA family.</text>
</comment>
<gene>
    <name evidence="5" type="ORF">DFH94DRAFT_53925</name>
</gene>
<evidence type="ECO:0000313" key="5">
    <source>
        <dbReference type="EMBL" id="KAF8478386.1"/>
    </source>
</evidence>
<evidence type="ECO:0000256" key="4">
    <source>
        <dbReference type="PIRSR" id="PIRSR001365-2"/>
    </source>
</evidence>
<dbReference type="EMBL" id="WHVB01000011">
    <property type="protein sequence ID" value="KAF8478386.1"/>
    <property type="molecule type" value="Genomic_DNA"/>
</dbReference>
<dbReference type="PRINTS" id="PR00146">
    <property type="entry name" value="DHPICSNTHASE"/>
</dbReference>
<feature type="active site" description="Proton donor/acceptor" evidence="3">
    <location>
        <position position="157"/>
    </location>
</feature>
<keyword evidence="6" id="KW-1185">Reference proteome</keyword>
<evidence type="ECO:0000256" key="3">
    <source>
        <dbReference type="PIRSR" id="PIRSR001365-1"/>
    </source>
</evidence>
<dbReference type="OrthoDB" id="191315at2759"/>
<dbReference type="Pfam" id="PF00701">
    <property type="entry name" value="DHDPS"/>
    <property type="match status" value="1"/>
</dbReference>
<dbReference type="CDD" id="cd00408">
    <property type="entry name" value="DHDPS-like"/>
    <property type="match status" value="1"/>
</dbReference>
<evidence type="ECO:0000313" key="6">
    <source>
        <dbReference type="Proteomes" id="UP000759537"/>
    </source>
</evidence>
<sequence>MASIGTKGTPLHVSRPLTPGIIAPLPTFFLPDSEDLDLQALEVHVVYLARAGVRPLLAGTMGEGIHLAPGERTRIIHAARKALDAAGFLDVPVIAGAGGGSTRETIALCEEVAAAGADAAIVITPGYFAGVLANHRPALKEFFADVANRSPVPVIVYNYPGASAGIDLDSDLIVELAATCPNLSGVKLTCGSVGKLTRIAAAVANPTFDEAHPRKNPSAPFLVLGGLADTITSSAFVHGHGAITGLANIAPHALVKLFELSEAATKDTSRLPEAQQLQGIIARGDFTVGKASISGTKFLTDRLYGYGGLPRRPLPPIGREDAERLWDHPHVEELIKIERELSGKPLH</sequence>
<dbReference type="SUPFAM" id="SSF51569">
    <property type="entry name" value="Aldolase"/>
    <property type="match status" value="1"/>
</dbReference>
<accession>A0A9P5MTF4</accession>
<dbReference type="PANTHER" id="PTHR12128">
    <property type="entry name" value="DIHYDRODIPICOLINATE SYNTHASE"/>
    <property type="match status" value="1"/>
</dbReference>
<comment type="caution">
    <text evidence="5">The sequence shown here is derived from an EMBL/GenBank/DDBJ whole genome shotgun (WGS) entry which is preliminary data.</text>
</comment>
<dbReference type="Gene3D" id="3.20.20.70">
    <property type="entry name" value="Aldolase class I"/>
    <property type="match status" value="1"/>
</dbReference>
<keyword evidence="1 2" id="KW-0456">Lyase</keyword>
<dbReference type="InterPro" id="IPR013785">
    <property type="entry name" value="Aldolase_TIM"/>
</dbReference>